<evidence type="ECO:0000256" key="5">
    <source>
        <dbReference type="ARBA" id="ARBA00022989"/>
    </source>
</evidence>
<keyword evidence="3" id="KW-0808">Transferase</keyword>
<evidence type="ECO:0000256" key="3">
    <source>
        <dbReference type="ARBA" id="ARBA00022679"/>
    </source>
</evidence>
<dbReference type="InterPro" id="IPR032805">
    <property type="entry name" value="Wax_synthase_dom"/>
</dbReference>
<feature type="transmembrane region" description="Helical" evidence="7">
    <location>
        <begin position="236"/>
        <end position="259"/>
    </location>
</feature>
<dbReference type="EMBL" id="NKCI01000167">
    <property type="protein sequence ID" value="RSL50208.1"/>
    <property type="molecule type" value="Genomic_DNA"/>
</dbReference>
<comment type="similarity">
    <text evidence="2">Belongs to the wax synthase family.</text>
</comment>
<proteinExistence type="inferred from homology"/>
<evidence type="ECO:0000259" key="9">
    <source>
        <dbReference type="Pfam" id="PF13813"/>
    </source>
</evidence>
<name>A0A428PAX9_9HYPO</name>
<evidence type="ECO:0000256" key="4">
    <source>
        <dbReference type="ARBA" id="ARBA00022692"/>
    </source>
</evidence>
<feature type="chain" id="PRO_5019264820" description="Wax synthase domain-containing protein" evidence="8">
    <location>
        <begin position="23"/>
        <end position="367"/>
    </location>
</feature>
<dbReference type="InterPro" id="IPR044851">
    <property type="entry name" value="Wax_synthase"/>
</dbReference>
<evidence type="ECO:0000256" key="7">
    <source>
        <dbReference type="SAM" id="Phobius"/>
    </source>
</evidence>
<evidence type="ECO:0000256" key="2">
    <source>
        <dbReference type="ARBA" id="ARBA00007282"/>
    </source>
</evidence>
<protein>
    <recommendedName>
        <fullName evidence="9">Wax synthase domain-containing protein</fullName>
    </recommendedName>
</protein>
<dbReference type="GO" id="GO:0008374">
    <property type="term" value="F:O-acyltransferase activity"/>
    <property type="evidence" value="ECO:0007669"/>
    <property type="project" value="InterPro"/>
</dbReference>
<feature type="signal peptide" evidence="8">
    <location>
        <begin position="1"/>
        <end position="22"/>
    </location>
</feature>
<dbReference type="AlphaFoldDB" id="A0A428PAX9"/>
<evidence type="ECO:0000313" key="10">
    <source>
        <dbReference type="EMBL" id="RSL50208.1"/>
    </source>
</evidence>
<keyword evidence="8" id="KW-0732">Signal</keyword>
<keyword evidence="4 7" id="KW-0812">Transmembrane</keyword>
<evidence type="ECO:0000256" key="6">
    <source>
        <dbReference type="ARBA" id="ARBA00023136"/>
    </source>
</evidence>
<sequence length="367" mass="41664">MRYGMAGSWLLVLPAVERLLLHVPERDFWLVDQQGEVNNGRPKEWTWGKVRWATKLAASSRGVGWNFGHRKVNDARSAMKAQKLDKKSFVLARIPRAILSYVVLDAVIHTARSTAIPHSWSWEMDNLKQIVFVELLMGLSLLTTMTLQYEVAAMMAVGVAGGEPEDWPPLFGNIADCYMVGNVWGKYWHGYIRQVSPSTTQSIFHMILISNVFKPALGISRVIVKHLCIPPRSPHAYFIHLITAFSISGFFHFLGLSVICEGYVDPMTLALNMGLFFMIQPFGTMIEYAVIQLCQGMRWSEHLITRTDSERSVVDGVPKILVRVLGYVWVFCWFIWTGWWFVEVYAAIGVLEWSMPFSLWTIGGKAG</sequence>
<evidence type="ECO:0000256" key="8">
    <source>
        <dbReference type="SAM" id="SignalP"/>
    </source>
</evidence>
<accession>A0A428PAX9</accession>
<keyword evidence="11" id="KW-1185">Reference proteome</keyword>
<dbReference type="OrthoDB" id="1077582at2759"/>
<gene>
    <name evidence="10" type="ORF">CEP54_012043</name>
</gene>
<evidence type="ECO:0000313" key="11">
    <source>
        <dbReference type="Proteomes" id="UP000288168"/>
    </source>
</evidence>
<keyword evidence="5 7" id="KW-1133">Transmembrane helix</keyword>
<dbReference type="GO" id="GO:0016020">
    <property type="term" value="C:membrane"/>
    <property type="evidence" value="ECO:0007669"/>
    <property type="project" value="UniProtKB-SubCell"/>
</dbReference>
<dbReference type="PANTHER" id="PTHR31595:SF67">
    <property type="entry name" value="WAX SYNTHASE DOMAIN-CONTAINING PROTEIN"/>
    <property type="match status" value="1"/>
</dbReference>
<dbReference type="Pfam" id="PF13813">
    <property type="entry name" value="MBOAT_2"/>
    <property type="match status" value="1"/>
</dbReference>
<keyword evidence="6 7" id="KW-0472">Membrane</keyword>
<reference evidence="10 11" key="1">
    <citation type="submission" date="2017-06" db="EMBL/GenBank/DDBJ databases">
        <title>Comparative genomic analysis of Ambrosia Fusariam Clade fungi.</title>
        <authorList>
            <person name="Stajich J.E."/>
            <person name="Carrillo J."/>
            <person name="Kijimoto T."/>
            <person name="Eskalen A."/>
            <person name="O'Donnell K."/>
            <person name="Kasson M."/>
        </authorList>
    </citation>
    <scope>NUCLEOTIDE SEQUENCE [LARGE SCALE GENOMIC DNA]</scope>
    <source>
        <strain evidence="10 11">NRRL62584</strain>
    </source>
</reference>
<feature type="transmembrane region" description="Helical" evidence="7">
    <location>
        <begin position="271"/>
        <end position="291"/>
    </location>
</feature>
<dbReference type="PANTHER" id="PTHR31595">
    <property type="entry name" value="LONG-CHAIN-ALCOHOL O-FATTY-ACYLTRANSFERASE 3-RELATED"/>
    <property type="match status" value="1"/>
</dbReference>
<comment type="caution">
    <text evidence="10">The sequence shown here is derived from an EMBL/GenBank/DDBJ whole genome shotgun (WGS) entry which is preliminary data.</text>
</comment>
<evidence type="ECO:0000256" key="1">
    <source>
        <dbReference type="ARBA" id="ARBA00004141"/>
    </source>
</evidence>
<dbReference type="GO" id="GO:0006629">
    <property type="term" value="P:lipid metabolic process"/>
    <property type="evidence" value="ECO:0007669"/>
    <property type="project" value="InterPro"/>
</dbReference>
<comment type="subcellular location">
    <subcellularLocation>
        <location evidence="1">Membrane</location>
        <topology evidence="1">Multi-pass membrane protein</topology>
    </subcellularLocation>
</comment>
<dbReference type="Proteomes" id="UP000288168">
    <property type="component" value="Unassembled WGS sequence"/>
</dbReference>
<organism evidence="10 11">
    <name type="scientific">Fusarium duplospermum</name>
    <dbReference type="NCBI Taxonomy" id="1325734"/>
    <lineage>
        <taxon>Eukaryota</taxon>
        <taxon>Fungi</taxon>
        <taxon>Dikarya</taxon>
        <taxon>Ascomycota</taxon>
        <taxon>Pezizomycotina</taxon>
        <taxon>Sordariomycetes</taxon>
        <taxon>Hypocreomycetidae</taxon>
        <taxon>Hypocreales</taxon>
        <taxon>Nectriaceae</taxon>
        <taxon>Fusarium</taxon>
        <taxon>Fusarium solani species complex</taxon>
    </lineage>
</organism>
<feature type="transmembrane region" description="Helical" evidence="7">
    <location>
        <begin position="203"/>
        <end position="224"/>
    </location>
</feature>
<feature type="domain" description="Wax synthase" evidence="9">
    <location>
        <begin position="167"/>
        <end position="262"/>
    </location>
</feature>